<dbReference type="InterPro" id="IPR004843">
    <property type="entry name" value="Calcineurin-like_PHP"/>
</dbReference>
<dbReference type="InterPro" id="IPR029052">
    <property type="entry name" value="Metallo-depent_PP-like"/>
</dbReference>
<proteinExistence type="predicted"/>
<feature type="domain" description="Calcineurin-like phosphoesterase" evidence="6">
    <location>
        <begin position="736"/>
        <end position="893"/>
    </location>
</feature>
<dbReference type="GeneID" id="30911196"/>
<evidence type="ECO:0000256" key="4">
    <source>
        <dbReference type="SAM" id="MobiDB-lite"/>
    </source>
</evidence>
<keyword evidence="2" id="KW-0378">Hydrolase</keyword>
<feature type="compositionally biased region" description="Basic and acidic residues" evidence="4">
    <location>
        <begin position="317"/>
        <end position="327"/>
    </location>
</feature>
<feature type="region of interest" description="Disordered" evidence="4">
    <location>
        <begin position="256"/>
        <end position="278"/>
    </location>
</feature>
<dbReference type="RefSeq" id="XP_019916539.1">
    <property type="nucleotide sequence ID" value="XM_020061249.1"/>
</dbReference>
<dbReference type="PANTHER" id="PTHR10161:SF14">
    <property type="entry name" value="TARTRATE-RESISTANT ACID PHOSPHATASE TYPE 5"/>
    <property type="match status" value="1"/>
</dbReference>
<evidence type="ECO:0000256" key="3">
    <source>
        <dbReference type="SAM" id="Coils"/>
    </source>
</evidence>
<keyword evidence="8" id="KW-1185">Reference proteome</keyword>
<feature type="signal peptide" evidence="5">
    <location>
        <begin position="1"/>
        <end position="23"/>
    </location>
</feature>
<feature type="compositionally biased region" description="Acidic residues" evidence="4">
    <location>
        <begin position="1216"/>
        <end position="1241"/>
    </location>
</feature>
<evidence type="ECO:0000256" key="2">
    <source>
        <dbReference type="ARBA" id="ARBA00022801"/>
    </source>
</evidence>
<feature type="compositionally biased region" description="Acidic residues" evidence="4">
    <location>
        <begin position="335"/>
        <end position="348"/>
    </location>
</feature>
<dbReference type="PANTHER" id="PTHR10161">
    <property type="entry name" value="TARTRATE-RESISTANT ACID PHOSPHATASE TYPE 5"/>
    <property type="match status" value="1"/>
</dbReference>
<dbReference type="EMBL" id="CP016250">
    <property type="protein sequence ID" value="ANQ09844.1"/>
    <property type="molecule type" value="Genomic_DNA"/>
</dbReference>
<dbReference type="KEGG" id="pcot:PCOAH_00044650"/>
<evidence type="ECO:0000256" key="5">
    <source>
        <dbReference type="SAM" id="SignalP"/>
    </source>
</evidence>
<dbReference type="GO" id="GO:0016787">
    <property type="term" value="F:hydrolase activity"/>
    <property type="evidence" value="ECO:0007669"/>
    <property type="project" value="UniProtKB-KW"/>
</dbReference>
<reference evidence="8" key="1">
    <citation type="submission" date="2016-06" db="EMBL/GenBank/DDBJ databases">
        <title>First high quality genome sequence of Plasmodium coatneyi using continuous long reads from single molecule, real-time sequencing.</title>
        <authorList>
            <person name="Chien J.-T."/>
            <person name="Pakala S.B."/>
            <person name="Geraldo J.A."/>
            <person name="Lapp S.A."/>
            <person name="Barnwell J.W."/>
            <person name="Kissinger J.C."/>
            <person name="Galinski M.R."/>
            <person name="Humphrey J.C."/>
        </authorList>
    </citation>
    <scope>NUCLEOTIDE SEQUENCE [LARGE SCALE GENOMIC DNA]</scope>
    <source>
        <strain evidence="8">Hackeri</strain>
    </source>
</reference>
<evidence type="ECO:0000259" key="6">
    <source>
        <dbReference type="Pfam" id="PF00149"/>
    </source>
</evidence>
<feature type="compositionally biased region" description="Basic residues" evidence="4">
    <location>
        <begin position="681"/>
        <end position="690"/>
    </location>
</feature>
<feature type="compositionally biased region" description="Acidic residues" evidence="4">
    <location>
        <begin position="1130"/>
        <end position="1140"/>
    </location>
</feature>
<keyword evidence="1 5" id="KW-0732">Signal</keyword>
<dbReference type="InterPro" id="IPR051558">
    <property type="entry name" value="Metallophosphoesterase_PAP"/>
</dbReference>
<accession>A0A1B1E492</accession>
<dbReference type="OrthoDB" id="411211at2759"/>
<dbReference type="VEuPathDB" id="PlasmoDB:PCOAH_00044650"/>
<feature type="region of interest" description="Disordered" evidence="4">
    <location>
        <begin position="304"/>
        <end position="348"/>
    </location>
</feature>
<feature type="compositionally biased region" description="Basic and acidic residues" evidence="4">
    <location>
        <begin position="1141"/>
        <end position="1156"/>
    </location>
</feature>
<dbReference type="Gene3D" id="3.60.21.10">
    <property type="match status" value="1"/>
</dbReference>
<feature type="region of interest" description="Disordered" evidence="4">
    <location>
        <begin position="1121"/>
        <end position="1156"/>
    </location>
</feature>
<feature type="compositionally biased region" description="Basic and acidic residues" evidence="4">
    <location>
        <begin position="261"/>
        <end position="275"/>
    </location>
</feature>
<dbReference type="Proteomes" id="UP000092716">
    <property type="component" value="Chromosome 12"/>
</dbReference>
<feature type="region of interest" description="Disordered" evidence="4">
    <location>
        <begin position="666"/>
        <end position="715"/>
    </location>
</feature>
<feature type="chain" id="PRO_5008521557" evidence="5">
    <location>
        <begin position="24"/>
        <end position="1372"/>
    </location>
</feature>
<feature type="region of interest" description="Disordered" evidence="4">
    <location>
        <begin position="1216"/>
        <end position="1251"/>
    </location>
</feature>
<feature type="coiled-coil region" evidence="3">
    <location>
        <begin position="1018"/>
        <end position="1060"/>
    </location>
</feature>
<dbReference type="SUPFAM" id="SSF56300">
    <property type="entry name" value="Metallo-dependent phosphatases"/>
    <property type="match status" value="1"/>
</dbReference>
<evidence type="ECO:0000313" key="8">
    <source>
        <dbReference type="Proteomes" id="UP000092716"/>
    </source>
</evidence>
<protein>
    <submittedName>
        <fullName evidence="7">Ser/Thr protein phosphatase family protein</fullName>
    </submittedName>
</protein>
<sequence length="1372" mass="161553">MNITKYFLIILPLILLKYPPRKGLTNHDNLLLGSNIRGELIRRIIKEESGTSGESEKEKEEEREYEEYLENKGSNEFDKVKYKYMDYVTFNIYKSSKKYKHLLNESLVFLGSQYSTDEKLTFHVKLIDILSLLFVHYRDNLSTFDHVISSFQDRNKLMNSIENEFFREFIDERDNYIFEVKNVYYKVDQKDEEKERILRKKKTIYEIFLKNWKNDGYRFYSMNNKKKVYIPKKIDHKRKKKNEAQYSLQCRSLVSCPQGSEEEKEHNGTGPDKEWSTPSLMTKMKEKQNQDGGGDAKMFSHVEDDVEEETLEEVEDGKEGDTNRMEETACAGQEEGQEENADDESDELYDQDVYEDDASRKALLESYNNQICHASEDNHNNPSPMSTYRNGIPGVSYKMRKDFFLNGSSLNVITLINAITSNRDNATVTELHEALKKLGITTFDHLVRYTNIIGIFFSYDIFDELYLQIKLVKEYFGLIQKKKSDFDIVEKIKKRNLKKRKAYGEYKMSDDEMFVPPNCLTAYCMLKSVWMRNRNVTVKIERSSSNSMNFMMLGDIGQGFEEEKDFDEQNMLNLIGFNELKSTVQTMKDWHFTNNADFVINLGDNVPNDGSINYMENFQWHNLMKELFVFKKRSEQEIDSMLGNNKLTKQSIKDFYKEKVKEMQDNYNNGQQTVEGEVKEKKKKKQRKKKNSENGENEANEEKVQDSPSNQEDLSVYDNDRKKLYQFDDEEESDENIEAIPFYSILGEKDYFFFPSEQIQEHYSYRIPGYFMPNNYYCVNYDFTYNNVGYKDIISQEKFRASFIFIDTWSLMVGFPIIRNYRSFREQFNWLSKTLYESAQNSDWIFVIGHHPLISSGRRADNYSYEEHSFHDILRDFLFNYNVDGYFSAHDHLMEYIKFGNLDLFINGSSSRVMFDNSTLGRGYFGKVIGKLYPVTCYILKTIHRGLKPKGCSVNRYSKWSNKADIGFSTHKLTKDEFITEFINGRTGKPLSHKIVLKNKKSERKKFYNLDGYVDDKIDELEKKIEEFKKKNPDLIKYKIEEFNENIRKLNKIMKTLKTKEEVENFKELLFLNNLIFDVSEHLSGMTTQKLRSMHALAVKYSIFFNKKIVNHIVVALEKAVQSENSQSENENEEIDEDEAEMRFKEKQKKQNDEKKSLEMIETLGYNPEQFLEKYDSMTKEEKNLLKEKVGKDVTLEDYVNRIRVYVEKKNLSESDLEAMQESLDAEESEEESTKESEEESTQMSSDSSNEVALVKDVHKTHQKFVFMEKALSEQDYILMMLGALKTHDKNKYALNMSTKKENLKSIASSNFLYKIENHKTFFQLCIELAPDIKRIISNLGGVGLRLPFFKLMNKLYDEIINLRDGLDRVAT</sequence>
<name>A0A1B1E492_9APIC</name>
<organism evidence="7 8">
    <name type="scientific">Plasmodium coatneyi</name>
    <dbReference type="NCBI Taxonomy" id="208452"/>
    <lineage>
        <taxon>Eukaryota</taxon>
        <taxon>Sar</taxon>
        <taxon>Alveolata</taxon>
        <taxon>Apicomplexa</taxon>
        <taxon>Aconoidasida</taxon>
        <taxon>Haemosporida</taxon>
        <taxon>Plasmodiidae</taxon>
        <taxon>Plasmodium</taxon>
    </lineage>
</organism>
<evidence type="ECO:0000313" key="7">
    <source>
        <dbReference type="EMBL" id="ANQ09844.1"/>
    </source>
</evidence>
<evidence type="ECO:0000256" key="1">
    <source>
        <dbReference type="ARBA" id="ARBA00022729"/>
    </source>
</evidence>
<feature type="compositionally biased region" description="Acidic residues" evidence="4">
    <location>
        <begin position="304"/>
        <end position="316"/>
    </location>
</feature>
<feature type="compositionally biased region" description="Low complexity" evidence="4">
    <location>
        <begin position="1242"/>
        <end position="1251"/>
    </location>
</feature>
<keyword evidence="3" id="KW-0175">Coiled coil</keyword>
<dbReference type="Pfam" id="PF00149">
    <property type="entry name" value="Metallophos"/>
    <property type="match status" value="1"/>
</dbReference>
<gene>
    <name evidence="7" type="ORF">PCOAH_00044650</name>
</gene>